<feature type="compositionally biased region" description="Polar residues" evidence="1">
    <location>
        <begin position="311"/>
        <end position="345"/>
    </location>
</feature>
<feature type="compositionally biased region" description="Low complexity" evidence="1">
    <location>
        <begin position="205"/>
        <end position="221"/>
    </location>
</feature>
<dbReference type="AlphaFoldDB" id="A0A1X0Q771"/>
<name>A0A1X0Q771_9MICR</name>
<proteinExistence type="predicted"/>
<feature type="region of interest" description="Disordered" evidence="1">
    <location>
        <begin position="139"/>
        <end position="183"/>
    </location>
</feature>
<evidence type="ECO:0000313" key="3">
    <source>
        <dbReference type="Proteomes" id="UP000192356"/>
    </source>
</evidence>
<feature type="compositionally biased region" description="Low complexity" evidence="1">
    <location>
        <begin position="295"/>
        <end position="310"/>
    </location>
</feature>
<accession>A0A1X0Q771</accession>
<comment type="caution">
    <text evidence="2">The sequence shown here is derived from an EMBL/GenBank/DDBJ whole genome shotgun (WGS) entry which is preliminary data.</text>
</comment>
<feature type="compositionally biased region" description="Polar residues" evidence="1">
    <location>
        <begin position="158"/>
        <end position="176"/>
    </location>
</feature>
<dbReference type="VEuPathDB" id="MicrosporidiaDB:A0H76_1528"/>
<dbReference type="VEuPathDB" id="MicrosporidiaDB:HERIO_2376"/>
<dbReference type="Proteomes" id="UP000192356">
    <property type="component" value="Unassembled WGS sequence"/>
</dbReference>
<organism evidence="2 3">
    <name type="scientific">Hepatospora eriocheir</name>
    <dbReference type="NCBI Taxonomy" id="1081669"/>
    <lineage>
        <taxon>Eukaryota</taxon>
        <taxon>Fungi</taxon>
        <taxon>Fungi incertae sedis</taxon>
        <taxon>Microsporidia</taxon>
        <taxon>Hepatosporidae</taxon>
        <taxon>Hepatospora</taxon>
    </lineage>
</organism>
<reference evidence="2 3" key="1">
    <citation type="journal article" date="2017" name="Environ. Microbiol.">
        <title>Decay of the glycolytic pathway and adaptation to intranuclear parasitism within Enterocytozoonidae microsporidia.</title>
        <authorList>
            <person name="Wiredu Boakye D."/>
            <person name="Jaroenlak P."/>
            <person name="Prachumwat A."/>
            <person name="Williams T.A."/>
            <person name="Bateman K.S."/>
            <person name="Itsathitphaisarn O."/>
            <person name="Sritunyalucksana K."/>
            <person name="Paszkiewicz K.H."/>
            <person name="Moore K.A."/>
            <person name="Stentiford G.D."/>
            <person name="Williams B.A."/>
        </authorList>
    </citation>
    <scope>NUCLEOTIDE SEQUENCE [LARGE SCALE GENOMIC DNA]</scope>
    <source>
        <strain evidence="2 3">GB1</strain>
    </source>
</reference>
<evidence type="ECO:0000256" key="1">
    <source>
        <dbReference type="SAM" id="MobiDB-lite"/>
    </source>
</evidence>
<feature type="compositionally biased region" description="Low complexity" evidence="1">
    <location>
        <begin position="231"/>
        <end position="278"/>
    </location>
</feature>
<feature type="compositionally biased region" description="Basic and acidic residues" evidence="1">
    <location>
        <begin position="139"/>
        <end position="149"/>
    </location>
</feature>
<evidence type="ECO:0000313" key="2">
    <source>
        <dbReference type="EMBL" id="ORD95594.1"/>
    </source>
</evidence>
<feature type="compositionally biased region" description="Polar residues" evidence="1">
    <location>
        <begin position="279"/>
        <end position="294"/>
    </location>
</feature>
<feature type="region of interest" description="Disordered" evidence="1">
    <location>
        <begin position="200"/>
        <end position="367"/>
    </location>
</feature>
<sequence length="367" mass="41758">MLFLLLPLNKCRSNFERLNTLKLSDNASNDISIEIIPLKMGTDRILIKKKDENKYLKAIISDEKAEFESIPKECLMNQEHVKCLPFIFKIKKGNEKDYYQLINPKNVYLISIDNKMQLKFGSGQVKMIYKEENELGKRDINNNFDERNNNSDTDNTECEVSTTNKNSTVNDSNNLKESMEIGSIETEMEKLKKRVAELEEKQSKNDNINNNSGNNLDQQNNFSSKNGQSFNGTGSNPSNQSNQQSGVSYGFNPQSSGSYNSNNQPYNPSNQNAQQYNNTSYGSNPQSSGPYNLDNQPYNPSNQNTQQNNNLYGSNQPQNPQFMGNNNPLNPQTIFSGLKNNLIQSNYKNKYKRNKNTKNESDSSEDD</sequence>
<dbReference type="EMBL" id="LVKB01000245">
    <property type="protein sequence ID" value="ORD95594.1"/>
    <property type="molecule type" value="Genomic_DNA"/>
</dbReference>
<keyword evidence="3" id="KW-1185">Reference proteome</keyword>
<gene>
    <name evidence="2" type="ORF">HERIO_2376</name>
</gene>
<protein>
    <submittedName>
        <fullName evidence="2">Uncharacterized protein</fullName>
    </submittedName>
</protein>